<name>A0AAE1Z8J3_SCHME</name>
<accession>A0AAE1Z8J3</accession>
<comment type="caution">
    <text evidence="3">The sequence shown here is derived from an EMBL/GenBank/DDBJ whole genome shotgun (WGS) entry which is preliminary data.</text>
</comment>
<dbReference type="InterPro" id="IPR013783">
    <property type="entry name" value="Ig-like_fold"/>
</dbReference>
<feature type="signal peptide" evidence="1">
    <location>
        <begin position="1"/>
        <end position="24"/>
    </location>
</feature>
<feature type="domain" description="Fibronectin type-III" evidence="2">
    <location>
        <begin position="393"/>
        <end position="506"/>
    </location>
</feature>
<reference evidence="3" key="2">
    <citation type="journal article" date="2023" name="Infect Dis Poverty">
        <title>Chromosome-scale genome of the human blood fluke Schistosoma mekongi and its implications for public health.</title>
        <authorList>
            <person name="Zhou M."/>
            <person name="Xu L."/>
            <person name="Xu D."/>
            <person name="Chen W."/>
            <person name="Khan J."/>
            <person name="Hu Y."/>
            <person name="Huang H."/>
            <person name="Wei H."/>
            <person name="Zhang Y."/>
            <person name="Chusongsang P."/>
            <person name="Tanasarnprasert K."/>
            <person name="Hu X."/>
            <person name="Limpanont Y."/>
            <person name="Lv Z."/>
        </authorList>
    </citation>
    <scope>NUCLEOTIDE SEQUENCE</scope>
    <source>
        <strain evidence="3">LV_2022a</strain>
    </source>
</reference>
<dbReference type="PANTHER" id="PTHR46957">
    <property type="entry name" value="CYTOKINE RECEPTOR"/>
    <property type="match status" value="1"/>
</dbReference>
<dbReference type="PROSITE" id="PS50853">
    <property type="entry name" value="FN3"/>
    <property type="match status" value="2"/>
</dbReference>
<dbReference type="InterPro" id="IPR036116">
    <property type="entry name" value="FN3_sf"/>
</dbReference>
<dbReference type="GO" id="GO:0016020">
    <property type="term" value="C:membrane"/>
    <property type="evidence" value="ECO:0007669"/>
    <property type="project" value="UniProtKB-SubCell"/>
</dbReference>
<reference evidence="3" key="1">
    <citation type="submission" date="2022-04" db="EMBL/GenBank/DDBJ databases">
        <authorList>
            <person name="Xu L."/>
            <person name="Lv Z."/>
        </authorList>
    </citation>
    <scope>NUCLEOTIDE SEQUENCE</scope>
    <source>
        <strain evidence="3">LV_2022a</strain>
    </source>
</reference>
<feature type="domain" description="Fibronectin type-III" evidence="2">
    <location>
        <begin position="769"/>
        <end position="865"/>
    </location>
</feature>
<dbReference type="SUPFAM" id="SSF49265">
    <property type="entry name" value="Fibronectin type III"/>
    <property type="match status" value="2"/>
</dbReference>
<dbReference type="Pfam" id="PF00041">
    <property type="entry name" value="fn3"/>
    <property type="match status" value="1"/>
</dbReference>
<dbReference type="InterPro" id="IPR003961">
    <property type="entry name" value="FN3_dom"/>
</dbReference>
<dbReference type="Gene3D" id="2.60.40.10">
    <property type="entry name" value="Immunoglobulins"/>
    <property type="match status" value="3"/>
</dbReference>
<evidence type="ECO:0000256" key="1">
    <source>
        <dbReference type="SAM" id="SignalP"/>
    </source>
</evidence>
<dbReference type="Proteomes" id="UP001292079">
    <property type="component" value="Unassembled WGS sequence"/>
</dbReference>
<keyword evidence="4" id="KW-1185">Reference proteome</keyword>
<feature type="chain" id="PRO_5042008099" description="Fibronectin type-III domain-containing protein" evidence="1">
    <location>
        <begin position="25"/>
        <end position="894"/>
    </location>
</feature>
<protein>
    <recommendedName>
        <fullName evidence="2">Fibronectin type-III domain-containing protein</fullName>
    </recommendedName>
</protein>
<gene>
    <name evidence="3" type="ORF">MN116_007060</name>
</gene>
<dbReference type="SMART" id="SM00060">
    <property type="entry name" value="FN3"/>
    <property type="match status" value="3"/>
</dbReference>
<dbReference type="CDD" id="cd00063">
    <property type="entry name" value="FN3"/>
    <property type="match status" value="3"/>
</dbReference>
<evidence type="ECO:0000313" key="3">
    <source>
        <dbReference type="EMBL" id="KAK4469516.1"/>
    </source>
</evidence>
<dbReference type="AlphaFoldDB" id="A0AAE1Z8J3"/>
<evidence type="ECO:0000259" key="2">
    <source>
        <dbReference type="PROSITE" id="PS50853"/>
    </source>
</evidence>
<sequence>MIQLSYHKNYQIILLLINFLLCYGDFMDLISESICAAKCLKEFTNSLSEQDKTFLKQRPDLTQPHCINQENKCALCLEICKWPRSQTTDCSTSCQKYTSISNSNEIVSSHSAILPTTPSSLSSSISSSFGAKPESQSIKSTCLNACYTAQQVFGQSDQLQNNPNDAFCPKLDTWPESCRYMCENNVDCLPYGYTKCCQTTKCYINSHKKGLIASVKNLTKIGICSQGVYDPHTAPPVPGKPIVKQVENVFQPHSNSKFNTNLDRSNLLSHGQHNQLELDWPNYYNSSNIEHNPIIFLIQLRMYSTVQTLTSHLHTSNNVLHSPLNNFMETSQPNEYYFDKWTNLIWTTKLGAVLSDLNPGTWYQFRLLAVSSEGFGGWGEPSEPIRTQVPLIPPSRPRNLTEIRSRIFENHVDSMIHWEVPEEIVFPLKKYQITWRQYYAFNGEDKSSLTEYTANVPGDKTMYLIHNLKPGTTYKIEVKAVSLFDGVEMKSHPATLYISTIQIPSQQIDTVLTASMSTNESCMCSDSKRDYLTITDQYYENQQLNVILSLNVKINREQFGLTNPLTDIIYTIEWIPKVCIETQNQTNTEFIGIQRKKIAVSTEYELRNILLTDLQFQCHYEASVFITANHNHTTSTPNDSSQTRNNNISPILFKWTTCFCTPACQDVVIKDGLTPKHCYLQTSSSILQPIELTYTLFSNESPRELHRLKPNQMDELIIVAEASFPHSAKETNIESNLDSINYTAIVTWHPVTSPVHSKSESKRSSRTLRNRTPSMKITNPEIRSVRLTWGPRLYEPIGYEVYSNIIQPLMDPEKTQSKVVDLNVPGLQLKGLKQETLYIVQAQMINEKEDGPISTIYFMTPTKKNSLSNVQSVQTKNIHLICIIIPFQLIYNIA</sequence>
<keyword evidence="1" id="KW-0732">Signal</keyword>
<dbReference type="PANTHER" id="PTHR46957:SF3">
    <property type="entry name" value="CYTOKINE RECEPTOR"/>
    <property type="match status" value="1"/>
</dbReference>
<dbReference type="EMBL" id="JALJAT010000005">
    <property type="protein sequence ID" value="KAK4469516.1"/>
    <property type="molecule type" value="Genomic_DNA"/>
</dbReference>
<proteinExistence type="predicted"/>
<dbReference type="InterPro" id="IPR050713">
    <property type="entry name" value="RTP_Phos/Ushers"/>
</dbReference>
<evidence type="ECO:0000313" key="4">
    <source>
        <dbReference type="Proteomes" id="UP001292079"/>
    </source>
</evidence>
<organism evidence="3 4">
    <name type="scientific">Schistosoma mekongi</name>
    <name type="common">Parasitic worm</name>
    <dbReference type="NCBI Taxonomy" id="38744"/>
    <lineage>
        <taxon>Eukaryota</taxon>
        <taxon>Metazoa</taxon>
        <taxon>Spiralia</taxon>
        <taxon>Lophotrochozoa</taxon>
        <taxon>Platyhelminthes</taxon>
        <taxon>Trematoda</taxon>
        <taxon>Digenea</taxon>
        <taxon>Strigeidida</taxon>
        <taxon>Schistosomatoidea</taxon>
        <taxon>Schistosomatidae</taxon>
        <taxon>Schistosoma</taxon>
    </lineage>
</organism>